<dbReference type="AlphaFoldDB" id="A0A2M6WSC8"/>
<sequence>MSLKVIIKNARGEILLLNADPKGSFAGFYDFPGGRIDTNEFTTPFFDIIKREILEEIGNIKFVLSPKPVAIGRHLVPASMSKNGSDIRILYLFFEAKYMSGEIVISNEHTGFKWTNFSKEDPTKLLKSGNLEGVKMYLSETMKFENIV</sequence>
<dbReference type="EMBL" id="PFAM01000026">
    <property type="protein sequence ID" value="PIT95665.1"/>
    <property type="molecule type" value="Genomic_DNA"/>
</dbReference>
<comment type="caution">
    <text evidence="2">The sequence shown here is derived from an EMBL/GenBank/DDBJ whole genome shotgun (WGS) entry which is preliminary data.</text>
</comment>
<dbReference type="InterPro" id="IPR000086">
    <property type="entry name" value="NUDIX_hydrolase_dom"/>
</dbReference>
<gene>
    <name evidence="2" type="ORF">COT94_04605</name>
</gene>
<evidence type="ECO:0000313" key="3">
    <source>
        <dbReference type="Proteomes" id="UP000228533"/>
    </source>
</evidence>
<feature type="domain" description="Nudix hydrolase" evidence="1">
    <location>
        <begin position="5"/>
        <end position="120"/>
    </location>
</feature>
<name>A0A2M6WSC8_9BACT</name>
<accession>A0A2M6WSC8</accession>
<organism evidence="2 3">
    <name type="scientific">Candidatus Falkowbacteria bacterium CG10_big_fil_rev_8_21_14_0_10_37_14</name>
    <dbReference type="NCBI Taxonomy" id="1974561"/>
    <lineage>
        <taxon>Bacteria</taxon>
        <taxon>Candidatus Falkowiibacteriota</taxon>
    </lineage>
</organism>
<dbReference type="SUPFAM" id="SSF55811">
    <property type="entry name" value="Nudix"/>
    <property type="match status" value="1"/>
</dbReference>
<dbReference type="Gene3D" id="3.90.79.10">
    <property type="entry name" value="Nucleoside Triphosphate Pyrophosphohydrolase"/>
    <property type="match status" value="1"/>
</dbReference>
<evidence type="ECO:0000313" key="2">
    <source>
        <dbReference type="EMBL" id="PIT95665.1"/>
    </source>
</evidence>
<reference evidence="3" key="1">
    <citation type="submission" date="2017-09" db="EMBL/GenBank/DDBJ databases">
        <title>Depth-based differentiation of microbial function through sediment-hosted aquifers and enrichment of novel symbionts in the deep terrestrial subsurface.</title>
        <authorList>
            <person name="Probst A.J."/>
            <person name="Ladd B."/>
            <person name="Jarett J.K."/>
            <person name="Geller-Mcgrath D.E."/>
            <person name="Sieber C.M.K."/>
            <person name="Emerson J.B."/>
            <person name="Anantharaman K."/>
            <person name="Thomas B.C."/>
            <person name="Malmstrom R."/>
            <person name="Stieglmeier M."/>
            <person name="Klingl A."/>
            <person name="Woyke T."/>
            <person name="Ryan C.M."/>
            <person name="Banfield J.F."/>
        </authorList>
    </citation>
    <scope>NUCLEOTIDE SEQUENCE [LARGE SCALE GENOMIC DNA]</scope>
</reference>
<proteinExistence type="predicted"/>
<evidence type="ECO:0000259" key="1">
    <source>
        <dbReference type="Pfam" id="PF00293"/>
    </source>
</evidence>
<dbReference type="InterPro" id="IPR015797">
    <property type="entry name" value="NUDIX_hydrolase-like_dom_sf"/>
</dbReference>
<dbReference type="Proteomes" id="UP000228533">
    <property type="component" value="Unassembled WGS sequence"/>
</dbReference>
<dbReference type="Pfam" id="PF00293">
    <property type="entry name" value="NUDIX"/>
    <property type="match status" value="1"/>
</dbReference>
<protein>
    <recommendedName>
        <fullName evidence="1">Nudix hydrolase domain-containing protein</fullName>
    </recommendedName>
</protein>